<keyword evidence="2" id="KW-0813">Transport</keyword>
<accession>A0A1I2UGG4</accession>
<dbReference type="GO" id="GO:0016020">
    <property type="term" value="C:membrane"/>
    <property type="evidence" value="ECO:0007669"/>
    <property type="project" value="UniProtKB-SubCell"/>
</dbReference>
<dbReference type="OrthoDB" id="8274074at2"/>
<evidence type="ECO:0000256" key="4">
    <source>
        <dbReference type="ARBA" id="ARBA00022989"/>
    </source>
</evidence>
<organism evidence="7 8">
    <name type="scientific">Sporolactobacillus nakayamae</name>
    <dbReference type="NCBI Taxonomy" id="269670"/>
    <lineage>
        <taxon>Bacteria</taxon>
        <taxon>Bacillati</taxon>
        <taxon>Bacillota</taxon>
        <taxon>Bacilli</taxon>
        <taxon>Bacillales</taxon>
        <taxon>Sporolactobacillaceae</taxon>
        <taxon>Sporolactobacillus</taxon>
    </lineage>
</organism>
<dbReference type="PANTHER" id="PTHR45649">
    <property type="entry name" value="AMINO-ACID PERMEASE BAT1"/>
    <property type="match status" value="1"/>
</dbReference>
<dbReference type="AlphaFoldDB" id="A0A1I2UGG4"/>
<evidence type="ECO:0000256" key="2">
    <source>
        <dbReference type="ARBA" id="ARBA00022448"/>
    </source>
</evidence>
<evidence type="ECO:0000256" key="3">
    <source>
        <dbReference type="ARBA" id="ARBA00022692"/>
    </source>
</evidence>
<evidence type="ECO:0000256" key="5">
    <source>
        <dbReference type="ARBA" id="ARBA00023136"/>
    </source>
</evidence>
<dbReference type="PIRSF" id="PIRSF006060">
    <property type="entry name" value="AA_transporter"/>
    <property type="match status" value="1"/>
</dbReference>
<feature type="transmembrane region" description="Helical" evidence="6">
    <location>
        <begin position="479"/>
        <end position="501"/>
    </location>
</feature>
<feature type="transmembrane region" description="Helical" evidence="6">
    <location>
        <begin position="169"/>
        <end position="189"/>
    </location>
</feature>
<feature type="transmembrane region" description="Helical" evidence="6">
    <location>
        <begin position="404"/>
        <end position="425"/>
    </location>
</feature>
<dbReference type="PANTHER" id="PTHR45649:SF26">
    <property type="entry name" value="OS04G0435100 PROTEIN"/>
    <property type="match status" value="1"/>
</dbReference>
<protein>
    <submittedName>
        <fullName evidence="7">Amino acid transporter</fullName>
    </submittedName>
</protein>
<dbReference type="GO" id="GO:0022857">
    <property type="term" value="F:transmembrane transporter activity"/>
    <property type="evidence" value="ECO:0007669"/>
    <property type="project" value="InterPro"/>
</dbReference>
<evidence type="ECO:0000313" key="8">
    <source>
        <dbReference type="Proteomes" id="UP000198752"/>
    </source>
</evidence>
<feature type="transmembrane region" description="Helical" evidence="6">
    <location>
        <begin position="90"/>
        <end position="110"/>
    </location>
</feature>
<comment type="subcellular location">
    <subcellularLocation>
        <location evidence="1">Membrane</location>
        <topology evidence="1">Multi-pass membrane protein</topology>
    </subcellularLocation>
</comment>
<name>A0A1I2UGG4_9BACL</name>
<evidence type="ECO:0000256" key="1">
    <source>
        <dbReference type="ARBA" id="ARBA00004141"/>
    </source>
</evidence>
<gene>
    <name evidence="7" type="ORF">SAMN02982927_02632</name>
</gene>
<dbReference type="Gene3D" id="1.20.1740.10">
    <property type="entry name" value="Amino acid/polyamine transporter I"/>
    <property type="match status" value="1"/>
</dbReference>
<feature type="transmembrane region" description="Helical" evidence="6">
    <location>
        <begin position="378"/>
        <end position="398"/>
    </location>
</feature>
<dbReference type="InterPro" id="IPR002293">
    <property type="entry name" value="AA/rel_permease1"/>
</dbReference>
<feature type="transmembrane region" description="Helical" evidence="6">
    <location>
        <begin position="131"/>
        <end position="163"/>
    </location>
</feature>
<keyword evidence="5 6" id="KW-0472">Membrane</keyword>
<keyword evidence="8" id="KW-1185">Reference proteome</keyword>
<proteinExistence type="predicted"/>
<reference evidence="8" key="1">
    <citation type="submission" date="2016-10" db="EMBL/GenBank/DDBJ databases">
        <authorList>
            <person name="Varghese N."/>
            <person name="Submissions S."/>
        </authorList>
    </citation>
    <scope>NUCLEOTIDE SEQUENCE [LARGE SCALE GENOMIC DNA]</scope>
    <source>
        <strain evidence="8">ATCC 700379</strain>
    </source>
</reference>
<keyword evidence="3 6" id="KW-0812">Transmembrane</keyword>
<dbReference type="EMBL" id="FOOY01000020">
    <property type="protein sequence ID" value="SFG74737.1"/>
    <property type="molecule type" value="Genomic_DNA"/>
</dbReference>
<feature type="transmembrane region" description="Helical" evidence="6">
    <location>
        <begin position="56"/>
        <end position="78"/>
    </location>
</feature>
<evidence type="ECO:0000313" key="7">
    <source>
        <dbReference type="EMBL" id="SFG74737.1"/>
    </source>
</evidence>
<feature type="transmembrane region" description="Helical" evidence="6">
    <location>
        <begin position="446"/>
        <end position="467"/>
    </location>
</feature>
<dbReference type="Pfam" id="PF13520">
    <property type="entry name" value="AA_permease_2"/>
    <property type="match status" value="1"/>
</dbReference>
<keyword evidence="4 6" id="KW-1133">Transmembrane helix</keyword>
<sequence>MLLLGIVVNLLLLIVMFAIILKANRSIVSARSKNAPSEDLKSFGYKQELLRDMGGFSNFAVSFSIISILTGAVTLYGYGFNQGGPAIMGVGWPLVTLFVLFIAAAMAELTSSIPTSGAIYHWASILGGPRWGWFTGWLNIIGQVTIVAGIDFGCAGFASALLFGNPTHVQTLITYAVILAMHATFNHIGINVVSKLNSFSAIYHIIGVFIIIGVLTAFGPHHNVGYLFNAGFSTVTSGSTPYWFAFLVGLLQAQWTLTGYDASAHTSEETIDPKVRAPWGVYLSVAISGIFGFILLAIVTMSIKDPSAVAQAGNNAFIVAIQQAVGGWFGQAMLWMITIAMWFCGLSSITSSSRMIFAFSRDKGLPFSHIWAHVSKKFYTPNNAIWLVACIAFISAIFNNVYAVITSLSVIGLYGSYFIPIFLKLRAKIKGAWTTKDDGPWNLKSWSNPVSVIACIWIVFLIVLMTISPSDVAITNTYTLHYATGKIFISVLILLTIYFFAYAKNHFEGPHLGSYAEISERLRKKENPAVFSRDTVQH</sequence>
<dbReference type="RefSeq" id="WP_093673695.1">
    <property type="nucleotide sequence ID" value="NZ_FOOY01000020.1"/>
</dbReference>
<feature type="transmembrane region" description="Helical" evidence="6">
    <location>
        <begin position="332"/>
        <end position="357"/>
    </location>
</feature>
<dbReference type="Proteomes" id="UP000198752">
    <property type="component" value="Unassembled WGS sequence"/>
</dbReference>
<feature type="transmembrane region" description="Helical" evidence="6">
    <location>
        <begin position="281"/>
        <end position="303"/>
    </location>
</feature>
<feature type="transmembrane region" description="Helical" evidence="6">
    <location>
        <begin position="201"/>
        <end position="221"/>
    </location>
</feature>
<dbReference type="STRING" id="269670.SAMN02982927_02632"/>
<feature type="transmembrane region" description="Helical" evidence="6">
    <location>
        <begin position="6"/>
        <end position="23"/>
    </location>
</feature>
<evidence type="ECO:0000256" key="6">
    <source>
        <dbReference type="SAM" id="Phobius"/>
    </source>
</evidence>